<dbReference type="InterPro" id="IPR036388">
    <property type="entry name" value="WH-like_DNA-bd_sf"/>
</dbReference>
<dbReference type="PANTHER" id="PTHR33238">
    <property type="entry name" value="IRON (METAL) DEPENDENT REPRESSOR, DTXR FAMILY"/>
    <property type="match status" value="1"/>
</dbReference>
<dbReference type="PROSITE" id="PS50944">
    <property type="entry name" value="HTH_DTXR"/>
    <property type="match status" value="1"/>
</dbReference>
<dbReference type="InterPro" id="IPR001367">
    <property type="entry name" value="Fe_dep_repressor"/>
</dbReference>
<sequence>MTPNREDYLKLIFELGGDEVKVNNKQIVSGLDVSAASVSEMISKLVKEDLVEHSPYQGVQLTEKGLKKASTLIRKHRIWEVFLVEHLNYTWNDVHEEAEVLEHVTSQTLVNRLADYLNHPEFCPHGGVIPEDNQPIHEEKRQTLTDYPVGTKVRIARVLDEKELLDYLVSIDLNIQEEYTIKEIAAYEGPITIYNENKELSVSFKAANTIFVEPLIRESEEN</sequence>
<keyword evidence="10" id="KW-0804">Transcription</keyword>
<dbReference type="Gene3D" id="2.30.30.90">
    <property type="match status" value="1"/>
</dbReference>
<evidence type="ECO:0000256" key="6">
    <source>
        <dbReference type="ARBA" id="ARBA00023004"/>
    </source>
</evidence>
<dbReference type="Pfam" id="PF02742">
    <property type="entry name" value="Fe_dep_repr_C"/>
    <property type="match status" value="1"/>
</dbReference>
<dbReference type="SUPFAM" id="SSF47979">
    <property type="entry name" value="Iron-dependent repressor protein, dimerization domain"/>
    <property type="match status" value="1"/>
</dbReference>
<evidence type="ECO:0000256" key="1">
    <source>
        <dbReference type="ARBA" id="ARBA00004496"/>
    </source>
</evidence>
<dbReference type="SMART" id="SM00899">
    <property type="entry name" value="FeoA"/>
    <property type="match status" value="1"/>
</dbReference>
<dbReference type="InterPro" id="IPR022687">
    <property type="entry name" value="HTH_DTXR"/>
</dbReference>
<organism evidence="14 15">
    <name type="scientific">Enterococcus faecalis TX4248</name>
    <dbReference type="NCBI Taxonomy" id="749495"/>
    <lineage>
        <taxon>Bacteria</taxon>
        <taxon>Bacillati</taxon>
        <taxon>Bacillota</taxon>
        <taxon>Bacilli</taxon>
        <taxon>Lactobacillales</taxon>
        <taxon>Enterococcaceae</taxon>
        <taxon>Enterococcus</taxon>
    </lineage>
</organism>
<dbReference type="PANTHER" id="PTHR33238:SF11">
    <property type="entry name" value="TRANSCRIPTIONAL REGULATOR MNTR"/>
    <property type="match status" value="1"/>
</dbReference>
<accession>A0A125WAE0</accession>
<dbReference type="Pfam" id="PF04023">
    <property type="entry name" value="FeoA"/>
    <property type="match status" value="1"/>
</dbReference>
<evidence type="ECO:0000256" key="9">
    <source>
        <dbReference type="ARBA" id="ARBA00023159"/>
    </source>
</evidence>
<dbReference type="GO" id="GO:0046983">
    <property type="term" value="F:protein dimerization activity"/>
    <property type="evidence" value="ECO:0007669"/>
    <property type="project" value="InterPro"/>
</dbReference>
<keyword evidence="5" id="KW-0678">Repressor</keyword>
<dbReference type="HOGENOM" id="CLU_069532_0_2_9"/>
<evidence type="ECO:0000256" key="5">
    <source>
        <dbReference type="ARBA" id="ARBA00022491"/>
    </source>
</evidence>
<evidence type="ECO:0000256" key="10">
    <source>
        <dbReference type="ARBA" id="ARBA00023163"/>
    </source>
</evidence>
<dbReference type="InterPro" id="IPR050536">
    <property type="entry name" value="DtxR_MntR_Metal-Reg"/>
</dbReference>
<dbReference type="Gene3D" id="1.10.10.10">
    <property type="entry name" value="Winged helix-like DNA-binding domain superfamily/Winged helix DNA-binding domain"/>
    <property type="match status" value="1"/>
</dbReference>
<evidence type="ECO:0000256" key="12">
    <source>
        <dbReference type="ARBA" id="ARBA00032593"/>
    </source>
</evidence>
<dbReference type="Pfam" id="PF01325">
    <property type="entry name" value="Fe_dep_repress"/>
    <property type="match status" value="1"/>
</dbReference>
<evidence type="ECO:0000256" key="11">
    <source>
        <dbReference type="ARBA" id="ARBA00023211"/>
    </source>
</evidence>
<dbReference type="RefSeq" id="WP_002355907.1">
    <property type="nucleotide sequence ID" value="NZ_GL454411.1"/>
</dbReference>
<evidence type="ECO:0000313" key="15">
    <source>
        <dbReference type="Proteomes" id="UP000004846"/>
    </source>
</evidence>
<dbReference type="InterPro" id="IPR007167">
    <property type="entry name" value="Fe-transptr_FeoA-like"/>
</dbReference>
<dbReference type="GO" id="GO:0046914">
    <property type="term" value="F:transition metal ion binding"/>
    <property type="evidence" value="ECO:0007669"/>
    <property type="project" value="InterPro"/>
</dbReference>
<evidence type="ECO:0000256" key="2">
    <source>
        <dbReference type="ARBA" id="ARBA00007871"/>
    </source>
</evidence>
<keyword evidence="11" id="KW-0464">Manganese</keyword>
<dbReference type="GO" id="GO:0005737">
    <property type="term" value="C:cytoplasm"/>
    <property type="evidence" value="ECO:0007669"/>
    <property type="project" value="UniProtKB-SubCell"/>
</dbReference>
<proteinExistence type="inferred from homology"/>
<dbReference type="InterPro" id="IPR036390">
    <property type="entry name" value="WH_DNA-bd_sf"/>
</dbReference>
<evidence type="ECO:0000256" key="4">
    <source>
        <dbReference type="ARBA" id="ARBA00022490"/>
    </source>
</evidence>
<gene>
    <name evidence="14" type="ORF">HMPREF9498_00229</name>
</gene>
<dbReference type="InterPro" id="IPR038157">
    <property type="entry name" value="FeoA_core_dom"/>
</dbReference>
<dbReference type="SMART" id="SM00529">
    <property type="entry name" value="HTH_DTXR"/>
    <property type="match status" value="1"/>
</dbReference>
<comment type="subunit">
    <text evidence="3">Homodimer.</text>
</comment>
<reference evidence="14 15" key="1">
    <citation type="submission" date="2010-07" db="EMBL/GenBank/DDBJ databases">
        <authorList>
            <person name="Sid Ahmed O."/>
        </authorList>
    </citation>
    <scope>NUCLEOTIDE SEQUENCE [LARGE SCALE GENOMIC DNA]</scope>
    <source>
        <strain evidence="14 15">TX4248</strain>
    </source>
</reference>
<keyword evidence="7" id="KW-0805">Transcription regulation</keyword>
<dbReference type="GO" id="GO:0003700">
    <property type="term" value="F:DNA-binding transcription factor activity"/>
    <property type="evidence" value="ECO:0007669"/>
    <property type="project" value="InterPro"/>
</dbReference>
<dbReference type="InterPro" id="IPR022689">
    <property type="entry name" value="Iron_dep_repressor"/>
</dbReference>
<evidence type="ECO:0000256" key="3">
    <source>
        <dbReference type="ARBA" id="ARBA00011738"/>
    </source>
</evidence>
<evidence type="ECO:0000256" key="8">
    <source>
        <dbReference type="ARBA" id="ARBA00023125"/>
    </source>
</evidence>
<evidence type="ECO:0000256" key="7">
    <source>
        <dbReference type="ARBA" id="ARBA00023015"/>
    </source>
</evidence>
<dbReference type="SUPFAM" id="SSF46785">
    <property type="entry name" value="Winged helix' DNA-binding domain"/>
    <property type="match status" value="1"/>
</dbReference>
<comment type="similarity">
    <text evidence="2">Belongs to the DtxR/MntR family.</text>
</comment>
<evidence type="ECO:0000259" key="13">
    <source>
        <dbReference type="PROSITE" id="PS50944"/>
    </source>
</evidence>
<keyword evidence="9" id="KW-0010">Activator</keyword>
<comment type="subcellular location">
    <subcellularLocation>
        <location evidence="1">Cytoplasm</location>
    </subcellularLocation>
</comment>
<dbReference type="InterPro" id="IPR036421">
    <property type="entry name" value="Fe_dep_repressor_sf"/>
</dbReference>
<keyword evidence="6" id="KW-0408">Iron</keyword>
<dbReference type="EMBL" id="AEBR01000005">
    <property type="protein sequence ID" value="EFM84253.1"/>
    <property type="molecule type" value="Genomic_DNA"/>
</dbReference>
<keyword evidence="8" id="KW-0238">DNA-binding</keyword>
<name>A0A125WAE0_ENTFL</name>
<protein>
    <recommendedName>
        <fullName evidence="12">Manganese transport regulator</fullName>
    </recommendedName>
</protein>
<evidence type="ECO:0000313" key="14">
    <source>
        <dbReference type="EMBL" id="EFM84253.1"/>
    </source>
</evidence>
<dbReference type="SUPFAM" id="SSF50037">
    <property type="entry name" value="C-terminal domain of transcriptional repressors"/>
    <property type="match status" value="1"/>
</dbReference>
<dbReference type="InterPro" id="IPR008988">
    <property type="entry name" value="Transcriptional_repressor_C"/>
</dbReference>
<dbReference type="AlphaFoldDB" id="A0A125WAE0"/>
<comment type="caution">
    <text evidence="14">The sequence shown here is derived from an EMBL/GenBank/DDBJ whole genome shotgun (WGS) entry which is preliminary data.</text>
</comment>
<feature type="domain" description="HTH dtxR-type" evidence="13">
    <location>
        <begin position="1"/>
        <end position="62"/>
    </location>
</feature>
<dbReference type="Gene3D" id="1.10.60.10">
    <property type="entry name" value="Iron dependent repressor, metal binding and dimerisation domain"/>
    <property type="match status" value="1"/>
</dbReference>
<dbReference type="GO" id="GO:0003677">
    <property type="term" value="F:DNA binding"/>
    <property type="evidence" value="ECO:0007669"/>
    <property type="project" value="UniProtKB-KW"/>
</dbReference>
<keyword evidence="4" id="KW-0963">Cytoplasm</keyword>
<dbReference type="Proteomes" id="UP000004846">
    <property type="component" value="Unassembled WGS sequence"/>
</dbReference>